<comment type="caution">
    <text evidence="2">The sequence shown here is derived from an EMBL/GenBank/DDBJ whole genome shotgun (WGS) entry which is preliminary data.</text>
</comment>
<feature type="transmembrane region" description="Helical" evidence="1">
    <location>
        <begin position="118"/>
        <end position="136"/>
    </location>
</feature>
<feature type="transmembrane region" description="Helical" evidence="1">
    <location>
        <begin position="257"/>
        <end position="277"/>
    </location>
</feature>
<feature type="transmembrane region" description="Helical" evidence="1">
    <location>
        <begin position="52"/>
        <end position="73"/>
    </location>
</feature>
<keyword evidence="3" id="KW-1185">Reference proteome</keyword>
<evidence type="ECO:0000256" key="1">
    <source>
        <dbReference type="SAM" id="Phobius"/>
    </source>
</evidence>
<dbReference type="AlphaFoldDB" id="A0AAE0SKQ1"/>
<sequence length="339" mass="39132">MEFVKTNLQFLGEYIIAAQAFGWSHKLEIIATLYAMLPSFWGRRFWLSSQMYLTLVISAFPAIICPQTCLSYMSKTSDKIDETHIQLMRWVGILILTQVLSFWLLSRSSDSTTETSQLWAYTVELGCVAMAQFYMYTHPPKNAGVKFDDQMFTATLLGTFLMFLVSLFYALKSTDWGGYTEIVSRRNTHIRLDSLLLFVFGVMWFVFPSLFLNCQTDTENMDVFHLYQCRIVGAFLFYNAILSARSVTFLRDSDKDAVIFSHLIGYMMLITVFAVGQIKNWETMSLKKAALMSVDEIFLVFNSVVAMSVDVPKYLTKTLVPRVMQVPQDLKRFVKRKRF</sequence>
<feature type="transmembrane region" description="Helical" evidence="1">
    <location>
        <begin position="20"/>
        <end position="40"/>
    </location>
</feature>
<feature type="transmembrane region" description="Helical" evidence="1">
    <location>
        <begin position="151"/>
        <end position="171"/>
    </location>
</feature>
<protein>
    <submittedName>
        <fullName evidence="2">Uncharacterized protein</fullName>
    </submittedName>
</protein>
<reference evidence="2" key="2">
    <citation type="journal article" date="2021" name="Genome Biol. Evol.">
        <title>Developing a high-quality reference genome for a parasitic bivalve with doubly uniparental inheritance (Bivalvia: Unionida).</title>
        <authorList>
            <person name="Smith C.H."/>
        </authorList>
    </citation>
    <scope>NUCLEOTIDE SEQUENCE</scope>
    <source>
        <strain evidence="2">CHS0354</strain>
        <tissue evidence="2">Mantle</tissue>
    </source>
</reference>
<feature type="transmembrane region" description="Helical" evidence="1">
    <location>
        <begin position="85"/>
        <end position="106"/>
    </location>
</feature>
<organism evidence="2 3">
    <name type="scientific">Potamilus streckersoni</name>
    <dbReference type="NCBI Taxonomy" id="2493646"/>
    <lineage>
        <taxon>Eukaryota</taxon>
        <taxon>Metazoa</taxon>
        <taxon>Spiralia</taxon>
        <taxon>Lophotrochozoa</taxon>
        <taxon>Mollusca</taxon>
        <taxon>Bivalvia</taxon>
        <taxon>Autobranchia</taxon>
        <taxon>Heteroconchia</taxon>
        <taxon>Palaeoheterodonta</taxon>
        <taxon>Unionida</taxon>
        <taxon>Unionoidea</taxon>
        <taxon>Unionidae</taxon>
        <taxon>Ambleminae</taxon>
        <taxon>Lampsilini</taxon>
        <taxon>Potamilus</taxon>
    </lineage>
</organism>
<reference evidence="2" key="3">
    <citation type="submission" date="2023-05" db="EMBL/GenBank/DDBJ databases">
        <authorList>
            <person name="Smith C.H."/>
        </authorList>
    </citation>
    <scope>NUCLEOTIDE SEQUENCE</scope>
    <source>
        <strain evidence="2">CHS0354</strain>
        <tissue evidence="2">Mantle</tissue>
    </source>
</reference>
<gene>
    <name evidence="2" type="ORF">CHS0354_013576</name>
</gene>
<feature type="transmembrane region" description="Helical" evidence="1">
    <location>
        <begin position="192"/>
        <end position="212"/>
    </location>
</feature>
<name>A0AAE0SKQ1_9BIVA</name>
<keyword evidence="1" id="KW-1133">Transmembrane helix</keyword>
<reference evidence="2" key="1">
    <citation type="journal article" date="2021" name="Genome Biol. Evol.">
        <title>A High-Quality Reference Genome for a Parasitic Bivalve with Doubly Uniparental Inheritance (Bivalvia: Unionida).</title>
        <authorList>
            <person name="Smith C.H."/>
        </authorList>
    </citation>
    <scope>NUCLEOTIDE SEQUENCE</scope>
    <source>
        <strain evidence="2">CHS0354</strain>
    </source>
</reference>
<accession>A0AAE0SKQ1</accession>
<evidence type="ECO:0000313" key="2">
    <source>
        <dbReference type="EMBL" id="KAK3593679.1"/>
    </source>
</evidence>
<proteinExistence type="predicted"/>
<keyword evidence="1" id="KW-0472">Membrane</keyword>
<dbReference type="EMBL" id="JAEAOA010000822">
    <property type="protein sequence ID" value="KAK3593679.1"/>
    <property type="molecule type" value="Genomic_DNA"/>
</dbReference>
<dbReference type="Proteomes" id="UP001195483">
    <property type="component" value="Unassembled WGS sequence"/>
</dbReference>
<keyword evidence="1" id="KW-0812">Transmembrane</keyword>
<evidence type="ECO:0000313" key="3">
    <source>
        <dbReference type="Proteomes" id="UP001195483"/>
    </source>
</evidence>